<name>A0A841F6M6_9ACTN</name>
<organism evidence="2 3">
    <name type="scientific">Phytomonospora endophytica</name>
    <dbReference type="NCBI Taxonomy" id="714109"/>
    <lineage>
        <taxon>Bacteria</taxon>
        <taxon>Bacillati</taxon>
        <taxon>Actinomycetota</taxon>
        <taxon>Actinomycetes</taxon>
        <taxon>Micromonosporales</taxon>
        <taxon>Micromonosporaceae</taxon>
        <taxon>Phytomonospora</taxon>
    </lineage>
</organism>
<protein>
    <recommendedName>
        <fullName evidence="4">Lipoprotein</fullName>
    </recommendedName>
</protein>
<gene>
    <name evidence="2" type="ORF">HNR73_000443</name>
</gene>
<proteinExistence type="predicted"/>
<keyword evidence="3" id="KW-1185">Reference proteome</keyword>
<feature type="chain" id="PRO_5038777785" description="Lipoprotein" evidence="1">
    <location>
        <begin position="28"/>
        <end position="346"/>
    </location>
</feature>
<evidence type="ECO:0000313" key="3">
    <source>
        <dbReference type="Proteomes" id="UP000548476"/>
    </source>
</evidence>
<dbReference type="EMBL" id="JACHGT010000001">
    <property type="protein sequence ID" value="MBB6032601.1"/>
    <property type="molecule type" value="Genomic_DNA"/>
</dbReference>
<dbReference type="PROSITE" id="PS51257">
    <property type="entry name" value="PROKAR_LIPOPROTEIN"/>
    <property type="match status" value="1"/>
</dbReference>
<sequence>MLPTTRSTASRSLRVAVLTAAAAVAVAACSPSGPPTIASPLGTLVQTDAAGALPLEKTFDVAQTALVGPHFAFAVGGAQFAKNIDAAKAAELGLEGPLTAPPGYEVMTFQISPEYTAEAALSGRDGATAALELGDRTVDLDEVPEPGELIVAMAQEGAPAKLVVTDAGKRFSVNLRDGVHEEFVPALLVAPTLSSYGNAGPYDQEVKAETDEWIITFGTGTEFQLARTAWAEGYEWAPDGKLWIEVQFTFQHLWKGKNVDIDWVLDPAKSLTLKVGDSTVKATKTETGEKQNQMIAYSMVFEVAPETAAVDIVFKPSGDIKVIDGSKKLKPKITKAPKEKKYTVEF</sequence>
<dbReference type="AlphaFoldDB" id="A0A841F6M6"/>
<comment type="caution">
    <text evidence="2">The sequence shown here is derived from an EMBL/GenBank/DDBJ whole genome shotgun (WGS) entry which is preliminary data.</text>
</comment>
<evidence type="ECO:0000313" key="2">
    <source>
        <dbReference type="EMBL" id="MBB6032601.1"/>
    </source>
</evidence>
<keyword evidence="1" id="KW-0732">Signal</keyword>
<dbReference type="Proteomes" id="UP000548476">
    <property type="component" value="Unassembled WGS sequence"/>
</dbReference>
<feature type="signal peptide" evidence="1">
    <location>
        <begin position="1"/>
        <end position="27"/>
    </location>
</feature>
<accession>A0A841F6M6</accession>
<evidence type="ECO:0000256" key="1">
    <source>
        <dbReference type="SAM" id="SignalP"/>
    </source>
</evidence>
<evidence type="ECO:0008006" key="4">
    <source>
        <dbReference type="Google" id="ProtNLM"/>
    </source>
</evidence>
<reference evidence="2 3" key="1">
    <citation type="submission" date="2020-08" db="EMBL/GenBank/DDBJ databases">
        <title>Genomic Encyclopedia of Type Strains, Phase IV (KMG-IV): sequencing the most valuable type-strain genomes for metagenomic binning, comparative biology and taxonomic classification.</title>
        <authorList>
            <person name="Goeker M."/>
        </authorList>
    </citation>
    <scope>NUCLEOTIDE SEQUENCE [LARGE SCALE GENOMIC DNA]</scope>
    <source>
        <strain evidence="2 3">YIM 65646</strain>
    </source>
</reference>
<dbReference type="RefSeq" id="WP_184785499.1">
    <property type="nucleotide sequence ID" value="NZ_BONT01000039.1"/>
</dbReference>